<organism evidence="4 5">
    <name type="scientific">Turnera subulata</name>
    <dbReference type="NCBI Taxonomy" id="218843"/>
    <lineage>
        <taxon>Eukaryota</taxon>
        <taxon>Viridiplantae</taxon>
        <taxon>Streptophyta</taxon>
        <taxon>Embryophyta</taxon>
        <taxon>Tracheophyta</taxon>
        <taxon>Spermatophyta</taxon>
        <taxon>Magnoliopsida</taxon>
        <taxon>eudicotyledons</taxon>
        <taxon>Gunneridae</taxon>
        <taxon>Pentapetalae</taxon>
        <taxon>rosids</taxon>
        <taxon>fabids</taxon>
        <taxon>Malpighiales</taxon>
        <taxon>Passifloraceae</taxon>
        <taxon>Turnera</taxon>
    </lineage>
</organism>
<evidence type="ECO:0000256" key="1">
    <source>
        <dbReference type="ARBA" id="ARBA00022737"/>
    </source>
</evidence>
<evidence type="ECO:0000313" key="4">
    <source>
        <dbReference type="EMBL" id="KAJ4822044.1"/>
    </source>
</evidence>
<keyword evidence="5" id="KW-1185">Reference proteome</keyword>
<keyword evidence="1" id="KW-0677">Repeat</keyword>
<protein>
    <recommendedName>
        <fullName evidence="6">Phospholipase D C-terminal domain-containing protein</fullName>
    </recommendedName>
</protein>
<dbReference type="Gene3D" id="3.30.870.10">
    <property type="entry name" value="Endonuclease Chain A"/>
    <property type="match status" value="1"/>
</dbReference>
<evidence type="ECO:0000256" key="3">
    <source>
        <dbReference type="SAM" id="Phobius"/>
    </source>
</evidence>
<sequence>MLENFEGSIVCGKASSNSKLYVTIDLDVATVGQTRLLERIRTNPQWQEYRKSLYACCGTPTGRRVNRWLQVMDKNHKPLHRHTKIHVKVQFFDAKKRHNWSKGIESPTFPGVPYTFFAQRSGCKVSLYQDAHLPEEFVPKITLAEGQQYEPHRCWEDIYDAISIAKHLIYITGWSVYTKITLLRDLRRQKPGGDIILGELLNKKADEGVRVLMLVWDDRTSVKLLKNDGVMATHDEDTESYFKNSKVHCVLCPCNTDHEENIVPDIVISTLFTHQQKTVVVDGEYPNAELGKRRIVSFIGVLIFAMVDMIHHVIPFSGLWGQYTTMIFISLILQ</sequence>
<accession>A0A9Q0IYU6</accession>
<dbReference type="PANTHER" id="PTHR18896:SF193">
    <property type="entry name" value="PHOSPHOLIPASE D"/>
    <property type="match status" value="1"/>
</dbReference>
<dbReference type="PANTHER" id="PTHR18896">
    <property type="entry name" value="PHOSPHOLIPASE D"/>
    <property type="match status" value="1"/>
</dbReference>
<evidence type="ECO:0008006" key="6">
    <source>
        <dbReference type="Google" id="ProtNLM"/>
    </source>
</evidence>
<dbReference type="OrthoDB" id="1601980at2759"/>
<dbReference type="EMBL" id="JAKUCV010007774">
    <property type="protein sequence ID" value="KAJ4822044.1"/>
    <property type="molecule type" value="Genomic_DNA"/>
</dbReference>
<dbReference type="GO" id="GO:0004630">
    <property type="term" value="F:phospholipase D activity"/>
    <property type="evidence" value="ECO:0007669"/>
    <property type="project" value="TreeGrafter"/>
</dbReference>
<dbReference type="AlphaFoldDB" id="A0A9Q0IYU6"/>
<keyword evidence="3" id="KW-0472">Membrane</keyword>
<dbReference type="SUPFAM" id="SSF56024">
    <property type="entry name" value="Phospholipase D/nuclease"/>
    <property type="match status" value="1"/>
</dbReference>
<dbReference type="GO" id="GO:0009395">
    <property type="term" value="P:phospholipid catabolic process"/>
    <property type="evidence" value="ECO:0007669"/>
    <property type="project" value="TreeGrafter"/>
</dbReference>
<feature type="non-terminal residue" evidence="4">
    <location>
        <position position="334"/>
    </location>
</feature>
<reference evidence="4" key="1">
    <citation type="submission" date="2022-02" db="EMBL/GenBank/DDBJ databases">
        <authorList>
            <person name="Henning P.M."/>
            <person name="McCubbin A.G."/>
            <person name="Shore J.S."/>
        </authorList>
    </citation>
    <scope>NUCLEOTIDE SEQUENCE</scope>
    <source>
        <strain evidence="4">F60SS</strain>
        <tissue evidence="4">Leaves</tissue>
    </source>
</reference>
<keyword evidence="3" id="KW-1133">Transmembrane helix</keyword>
<keyword evidence="2" id="KW-0443">Lipid metabolism</keyword>
<proteinExistence type="predicted"/>
<dbReference type="GO" id="GO:0005886">
    <property type="term" value="C:plasma membrane"/>
    <property type="evidence" value="ECO:0007669"/>
    <property type="project" value="TreeGrafter"/>
</dbReference>
<evidence type="ECO:0000313" key="5">
    <source>
        <dbReference type="Proteomes" id="UP001141552"/>
    </source>
</evidence>
<feature type="transmembrane region" description="Helical" evidence="3">
    <location>
        <begin position="295"/>
        <end position="314"/>
    </location>
</feature>
<reference evidence="4" key="2">
    <citation type="journal article" date="2023" name="Plants (Basel)">
        <title>Annotation of the Turnera subulata (Passifloraceae) Draft Genome Reveals the S-Locus Evolved after the Divergence of Turneroideae from Passifloroideae in a Stepwise Manner.</title>
        <authorList>
            <person name="Henning P.M."/>
            <person name="Roalson E.H."/>
            <person name="Mir W."/>
            <person name="McCubbin A.G."/>
            <person name="Shore J.S."/>
        </authorList>
    </citation>
    <scope>NUCLEOTIDE SEQUENCE</scope>
    <source>
        <strain evidence="4">F60SS</strain>
    </source>
</reference>
<keyword evidence="3" id="KW-0812">Transmembrane</keyword>
<evidence type="ECO:0000256" key="2">
    <source>
        <dbReference type="ARBA" id="ARBA00023098"/>
    </source>
</evidence>
<gene>
    <name evidence="4" type="ORF">Tsubulata_027467</name>
</gene>
<name>A0A9Q0IYU6_9ROSI</name>
<dbReference type="InterPro" id="IPR015679">
    <property type="entry name" value="PLipase_D_fam"/>
</dbReference>
<dbReference type="Proteomes" id="UP001141552">
    <property type="component" value="Unassembled WGS sequence"/>
</dbReference>
<comment type="caution">
    <text evidence="4">The sequence shown here is derived from an EMBL/GenBank/DDBJ whole genome shotgun (WGS) entry which is preliminary data.</text>
</comment>